<dbReference type="PROSITE" id="PS50001">
    <property type="entry name" value="SH2"/>
    <property type="match status" value="1"/>
</dbReference>
<dbReference type="Gene3D" id="3.30.505.10">
    <property type="entry name" value="SH2 domain"/>
    <property type="match status" value="1"/>
</dbReference>
<keyword evidence="8" id="KW-1185">Reference proteome</keyword>
<organism evidence="7 8">
    <name type="scientific">Chelydra serpentina</name>
    <name type="common">Snapping turtle</name>
    <name type="synonym">Testudo serpentina</name>
    <dbReference type="NCBI Taxonomy" id="8475"/>
    <lineage>
        <taxon>Eukaryota</taxon>
        <taxon>Metazoa</taxon>
        <taxon>Chordata</taxon>
        <taxon>Craniata</taxon>
        <taxon>Vertebrata</taxon>
        <taxon>Euteleostomi</taxon>
        <taxon>Archelosauria</taxon>
        <taxon>Testudinata</taxon>
        <taxon>Testudines</taxon>
        <taxon>Cryptodira</taxon>
        <taxon>Durocryptodira</taxon>
        <taxon>Americhelydia</taxon>
        <taxon>Chelydroidea</taxon>
        <taxon>Chelydridae</taxon>
        <taxon>Chelydra</taxon>
    </lineage>
</organism>
<dbReference type="SUPFAM" id="SSF55550">
    <property type="entry name" value="SH2 domain"/>
    <property type="match status" value="1"/>
</dbReference>
<dbReference type="Gene3D" id="1.10.840.10">
    <property type="entry name" value="Ras guanine-nucleotide exchange factors catalytic domain"/>
    <property type="match status" value="1"/>
</dbReference>
<keyword evidence="1 3" id="KW-0727">SH2 domain</keyword>
<dbReference type="Pfam" id="PF00017">
    <property type="entry name" value="SH2"/>
    <property type="match status" value="1"/>
</dbReference>
<dbReference type="SMART" id="SM00147">
    <property type="entry name" value="RasGEF"/>
    <property type="match status" value="1"/>
</dbReference>
<name>A0A8C3TCV6_CHESE</name>
<dbReference type="InterPro" id="IPR036860">
    <property type="entry name" value="SH2_dom_sf"/>
</dbReference>
<evidence type="ECO:0000256" key="1">
    <source>
        <dbReference type="ARBA" id="ARBA00022999"/>
    </source>
</evidence>
<dbReference type="InterPro" id="IPR001895">
    <property type="entry name" value="RASGEF_cat_dom"/>
</dbReference>
<sequence>MELAKEKLRKELEEELKLSTDELRSHAWYHGCLPREEAESLLGEDGDFLIRDSGSSQGHYVLSCRWQGETLHFKIIRVVLRPRLGYSRTLFQFEQDQFDNVPALVRFYVGNRKPVSETSGAVVSRPVNRDVPLRWLQERYGAPGQPRADGQEPAKGDASDSNLELPPPSPVFRTGSDPVLRPTAPRCLDPEGGAALSGSEGQLHSKAPPKPLRAPSMLVGAACQEQLSTYCELVPKAPAGLRSHVARLHTEETWRGRARATDTAFGFLEDEGAPLPRPRHYEEETGGFVRPLLETASSFQPHSFHSLLLPPDNKPLEPGALKRLKDLFARHDCRTMALHVLYMDCLVGRITGVPREQQQAMGVSSGLELITLPHGHQLRLDLLERHHLIALGIAVDILGCTGAVAERAATLHKIIQLAVELKALAGDLFALSAVMKGLQLPQIARLDQTWQKLRQRHTESAIAFEKDLKPFVKRFNRGEGNSSPGEVAVPHLLPLISLMEGEQLWDDHEESCDLLLQTLESARSIATSAGAYKATAEAKLQGFQATPELLEAFQTEFALRLFWGSKGAAADRAERYRKFDAILTVLSQKLEPAGKTEP</sequence>
<evidence type="ECO:0000313" key="7">
    <source>
        <dbReference type="Ensembl" id="ENSCSRP00000027442.1"/>
    </source>
</evidence>
<dbReference type="FunFam" id="3.30.505.10:FF:000013">
    <property type="entry name" value="SH2 domain-containing protein 3C isoform X1"/>
    <property type="match status" value="1"/>
</dbReference>
<evidence type="ECO:0000259" key="6">
    <source>
        <dbReference type="PROSITE" id="PS50009"/>
    </source>
</evidence>
<dbReference type="GO" id="GO:0001784">
    <property type="term" value="F:phosphotyrosine residue binding"/>
    <property type="evidence" value="ECO:0007669"/>
    <property type="project" value="InterPro"/>
</dbReference>
<dbReference type="PANTHER" id="PTHR14247">
    <property type="entry name" value="BREAST CANCER ANTI-ESTROGEN RESISTANCE PROTEIN 3 HOMOLOG-LIKE PROTEIN"/>
    <property type="match status" value="1"/>
</dbReference>
<dbReference type="InterPro" id="IPR051853">
    <property type="entry name" value="SH2-Ras-GEF_adapter"/>
</dbReference>
<feature type="domain" description="SH2" evidence="5">
    <location>
        <begin position="28"/>
        <end position="127"/>
    </location>
</feature>
<dbReference type="GO" id="GO:0007264">
    <property type="term" value="P:small GTPase-mediated signal transduction"/>
    <property type="evidence" value="ECO:0007669"/>
    <property type="project" value="InterPro"/>
</dbReference>
<dbReference type="CDD" id="cd10337">
    <property type="entry name" value="SH2_BCAR3"/>
    <property type="match status" value="1"/>
</dbReference>
<accession>A0A8C3TCV6</accession>
<evidence type="ECO:0000256" key="2">
    <source>
        <dbReference type="PROSITE-ProRule" id="PRU00168"/>
    </source>
</evidence>
<dbReference type="PANTHER" id="PTHR14247:SF11">
    <property type="entry name" value="SH2 DOMAIN-CONTAINING PROTEIN 3A"/>
    <property type="match status" value="1"/>
</dbReference>
<feature type="compositionally biased region" description="Basic and acidic residues" evidence="4">
    <location>
        <begin position="149"/>
        <end position="158"/>
    </location>
</feature>
<protein>
    <submittedName>
        <fullName evidence="7">SH2 domain containing 3A</fullName>
    </submittedName>
</protein>
<dbReference type="InterPro" id="IPR023578">
    <property type="entry name" value="Ras_GEF_dom_sf"/>
</dbReference>
<keyword evidence="2" id="KW-0344">Guanine-nucleotide releasing factor</keyword>
<dbReference type="SUPFAM" id="SSF48366">
    <property type="entry name" value="Ras GEF"/>
    <property type="match status" value="1"/>
</dbReference>
<dbReference type="Proteomes" id="UP000694403">
    <property type="component" value="Unplaced"/>
</dbReference>
<dbReference type="Ensembl" id="ENSCSRT00000028570.1">
    <property type="protein sequence ID" value="ENSCSRP00000027442.1"/>
    <property type="gene ID" value="ENSCSRG00000020310.1"/>
</dbReference>
<dbReference type="GO" id="GO:0005085">
    <property type="term" value="F:guanyl-nucleotide exchange factor activity"/>
    <property type="evidence" value="ECO:0007669"/>
    <property type="project" value="UniProtKB-KW"/>
</dbReference>
<proteinExistence type="predicted"/>
<dbReference type="InterPro" id="IPR044102">
    <property type="entry name" value="SH2_SHEP1/BCAR3/NSP1"/>
</dbReference>
<reference evidence="7" key="1">
    <citation type="submission" date="2025-08" db="UniProtKB">
        <authorList>
            <consortium name="Ensembl"/>
        </authorList>
    </citation>
    <scope>IDENTIFICATION</scope>
</reference>
<dbReference type="InterPro" id="IPR000980">
    <property type="entry name" value="SH2"/>
</dbReference>
<feature type="region of interest" description="Disordered" evidence="4">
    <location>
        <begin position="141"/>
        <end position="212"/>
    </location>
</feature>
<dbReference type="Pfam" id="PF00617">
    <property type="entry name" value="RasGEF"/>
    <property type="match status" value="1"/>
</dbReference>
<evidence type="ECO:0000313" key="8">
    <source>
        <dbReference type="Proteomes" id="UP000694403"/>
    </source>
</evidence>
<reference evidence="7" key="2">
    <citation type="submission" date="2025-09" db="UniProtKB">
        <authorList>
            <consortium name="Ensembl"/>
        </authorList>
    </citation>
    <scope>IDENTIFICATION</scope>
</reference>
<evidence type="ECO:0000256" key="3">
    <source>
        <dbReference type="PROSITE-ProRule" id="PRU00191"/>
    </source>
</evidence>
<evidence type="ECO:0000256" key="4">
    <source>
        <dbReference type="SAM" id="MobiDB-lite"/>
    </source>
</evidence>
<dbReference type="SMART" id="SM00252">
    <property type="entry name" value="SH2"/>
    <property type="match status" value="1"/>
</dbReference>
<dbReference type="InterPro" id="IPR036964">
    <property type="entry name" value="RASGEF_cat_dom_sf"/>
</dbReference>
<dbReference type="AlphaFoldDB" id="A0A8C3TCV6"/>
<dbReference type="PROSITE" id="PS50009">
    <property type="entry name" value="RASGEF_CAT"/>
    <property type="match status" value="1"/>
</dbReference>
<dbReference type="PRINTS" id="PR00401">
    <property type="entry name" value="SH2DOMAIN"/>
</dbReference>
<evidence type="ECO:0000259" key="5">
    <source>
        <dbReference type="PROSITE" id="PS50001"/>
    </source>
</evidence>
<feature type="domain" description="Ras-GEF" evidence="6">
    <location>
        <begin position="332"/>
        <end position="593"/>
    </location>
</feature>